<dbReference type="EMBL" id="JAMQAW010000009">
    <property type="protein sequence ID" value="MCM2388968.1"/>
    <property type="molecule type" value="Genomic_DNA"/>
</dbReference>
<sequence length="67" mass="6906">MSFLIAALSVPMVAACSVVALMLLGTSALRFSSAGRTDPSDEARSVVLAIYGCVIALMTLGLFVTLL</sequence>
<feature type="transmembrane region" description="Helical" evidence="1">
    <location>
        <begin position="46"/>
        <end position="66"/>
    </location>
</feature>
<keyword evidence="1" id="KW-1133">Transmembrane helix</keyword>
<gene>
    <name evidence="2" type="ORF">NBG84_11810</name>
</gene>
<keyword evidence="1" id="KW-0472">Membrane</keyword>
<organism evidence="2 3">
    <name type="scientific">Streptomyces albipurpureus</name>
    <dbReference type="NCBI Taxonomy" id="2897419"/>
    <lineage>
        <taxon>Bacteria</taxon>
        <taxon>Bacillati</taxon>
        <taxon>Actinomycetota</taxon>
        <taxon>Actinomycetes</taxon>
        <taxon>Kitasatosporales</taxon>
        <taxon>Streptomycetaceae</taxon>
        <taxon>Streptomyces</taxon>
    </lineage>
</organism>
<keyword evidence="1" id="KW-0812">Transmembrane</keyword>
<name>A0ABT0UKD6_9ACTN</name>
<accession>A0ABT0UKD6</accession>
<evidence type="ECO:0008006" key="4">
    <source>
        <dbReference type="Google" id="ProtNLM"/>
    </source>
</evidence>
<protein>
    <recommendedName>
        <fullName evidence="4">DUF4190 domain-containing protein</fullName>
    </recommendedName>
</protein>
<dbReference type="RefSeq" id="WP_250919307.1">
    <property type="nucleotide sequence ID" value="NZ_JAMQAW010000009.1"/>
</dbReference>
<evidence type="ECO:0000313" key="2">
    <source>
        <dbReference type="EMBL" id="MCM2388968.1"/>
    </source>
</evidence>
<proteinExistence type="predicted"/>
<reference evidence="2" key="1">
    <citation type="submission" date="2022-06" db="EMBL/GenBank/DDBJ databases">
        <title>Genome public.</title>
        <authorList>
            <person name="Sun Q."/>
        </authorList>
    </citation>
    <scope>NUCLEOTIDE SEQUENCE</scope>
    <source>
        <strain evidence="2">CWNU-1</strain>
    </source>
</reference>
<evidence type="ECO:0000256" key="1">
    <source>
        <dbReference type="SAM" id="Phobius"/>
    </source>
</evidence>
<evidence type="ECO:0000313" key="3">
    <source>
        <dbReference type="Proteomes" id="UP001431429"/>
    </source>
</evidence>
<dbReference type="Proteomes" id="UP001431429">
    <property type="component" value="Unassembled WGS sequence"/>
</dbReference>
<keyword evidence="3" id="KW-1185">Reference proteome</keyword>
<comment type="caution">
    <text evidence="2">The sequence shown here is derived from an EMBL/GenBank/DDBJ whole genome shotgun (WGS) entry which is preliminary data.</text>
</comment>